<reference evidence="2 3" key="1">
    <citation type="submission" date="2023-04" db="EMBL/GenBank/DDBJ databases">
        <title>Forest soil microbial communities from Buena Vista Peninsula, Colon Province, Panama.</title>
        <authorList>
            <person name="Bouskill N."/>
        </authorList>
    </citation>
    <scope>NUCLEOTIDE SEQUENCE [LARGE SCALE GENOMIC DNA]</scope>
    <source>
        <strain evidence="2 3">GGS1</strain>
    </source>
</reference>
<protein>
    <recommendedName>
        <fullName evidence="4">FAD/NAD(P)-binding domain-containing protein</fullName>
    </recommendedName>
</protein>
<evidence type="ECO:0000313" key="2">
    <source>
        <dbReference type="EMBL" id="MDH6222009.1"/>
    </source>
</evidence>
<sequence>MGTTARAWREVGVRHGCDASAALAAGHGLGRSWGLYGVVHHAAAFRFLPEATRLQVVKRVLGPFGSWWLKPRLEGVVPLHVGQHITEATRNDDGVTLTTRDTDGRTRTIETGHVLAATGYRIRLDAVDFLAPRTAGRADPHGRLPAPRRRAAVVGAGPVLHRHPGGGDLRARAAVHVRHGVRGTATGCGDGDDRLMADRAWGRRCGRTPPGRRPDLWPSRSYVGPESGSAGPDRRGRDLRRGVAQAEAKVLDVVEGLFQEFGDVVVVERVDDRAAAALSGDQTEVAQQT</sequence>
<feature type="region of interest" description="Disordered" evidence="1">
    <location>
        <begin position="202"/>
        <end position="240"/>
    </location>
</feature>
<comment type="caution">
    <text evidence="2">The sequence shown here is derived from an EMBL/GenBank/DDBJ whole genome shotgun (WGS) entry which is preliminary data.</text>
</comment>
<keyword evidence="3" id="KW-1185">Reference proteome</keyword>
<evidence type="ECO:0000256" key="1">
    <source>
        <dbReference type="SAM" id="MobiDB-lite"/>
    </source>
</evidence>
<accession>A0ABT6M0C0</accession>
<name>A0ABT6M0C0_9ACTN</name>
<dbReference type="EMBL" id="JARXVH010000028">
    <property type="protein sequence ID" value="MDH6222009.1"/>
    <property type="molecule type" value="Genomic_DNA"/>
</dbReference>
<dbReference type="Proteomes" id="UP001160499">
    <property type="component" value="Unassembled WGS sequence"/>
</dbReference>
<dbReference type="SUPFAM" id="SSF51905">
    <property type="entry name" value="FAD/NAD(P)-binding domain"/>
    <property type="match status" value="1"/>
</dbReference>
<gene>
    <name evidence="2" type="ORF">M2283_009356</name>
</gene>
<evidence type="ECO:0000313" key="3">
    <source>
        <dbReference type="Proteomes" id="UP001160499"/>
    </source>
</evidence>
<organism evidence="2 3">
    <name type="scientific">Streptomyces pseudovenezuelae</name>
    <dbReference type="NCBI Taxonomy" id="67350"/>
    <lineage>
        <taxon>Bacteria</taxon>
        <taxon>Bacillati</taxon>
        <taxon>Actinomycetota</taxon>
        <taxon>Actinomycetes</taxon>
        <taxon>Kitasatosporales</taxon>
        <taxon>Streptomycetaceae</taxon>
        <taxon>Streptomyces</taxon>
        <taxon>Streptomyces aurantiacus group</taxon>
    </lineage>
</organism>
<dbReference type="InterPro" id="IPR036188">
    <property type="entry name" value="FAD/NAD-bd_sf"/>
</dbReference>
<evidence type="ECO:0008006" key="4">
    <source>
        <dbReference type="Google" id="ProtNLM"/>
    </source>
</evidence>
<proteinExistence type="predicted"/>